<sequence length="160" mass="18425">MLRRKILSPKQQVIKWKWTILLSLITMLVLIGHQEESVKGYFAFILDELSKTSFQNKGAYLDLKYFEVSSRALTMIYRILYCTICLLIIHYYFGASKITKIAILLYLFLFVLTLGMYVCAEQSELSQLHTVAFRIDTLLVSPMPIIILIPALSLIPAVKE</sequence>
<evidence type="ECO:0000256" key="1">
    <source>
        <dbReference type="SAM" id="Phobius"/>
    </source>
</evidence>
<keyword evidence="3" id="KW-1185">Reference proteome</keyword>
<keyword evidence="1" id="KW-1133">Transmembrane helix</keyword>
<dbReference type="AlphaFoldDB" id="A0A2U1AQJ2"/>
<reference evidence="2 3" key="1">
    <citation type="submission" date="2018-04" db="EMBL/GenBank/DDBJ databases">
        <title>Genomic Encyclopedia of Type Strains, Phase IV (KMG-IV): sequencing the most valuable type-strain genomes for metagenomic binning, comparative biology and taxonomic classification.</title>
        <authorList>
            <person name="Goeker M."/>
        </authorList>
    </citation>
    <scope>NUCLEOTIDE SEQUENCE [LARGE SCALE GENOMIC DNA]</scope>
    <source>
        <strain evidence="2 3">DSM 100231</strain>
    </source>
</reference>
<comment type="caution">
    <text evidence="2">The sequence shown here is derived from an EMBL/GenBank/DDBJ whole genome shotgun (WGS) entry which is preliminary data.</text>
</comment>
<dbReference type="Proteomes" id="UP000245466">
    <property type="component" value="Unassembled WGS sequence"/>
</dbReference>
<dbReference type="NCBIfam" id="NF046082">
    <property type="entry name" value="assoc_w_XrtX"/>
    <property type="match status" value="1"/>
</dbReference>
<keyword evidence="1" id="KW-0812">Transmembrane</keyword>
<gene>
    <name evidence="2" type="ORF">C8E01_11530</name>
</gene>
<evidence type="ECO:0000313" key="2">
    <source>
        <dbReference type="EMBL" id="PVY38693.1"/>
    </source>
</evidence>
<name>A0A2U1AQJ2_9BACT</name>
<organism evidence="2 3">
    <name type="scientific">Pontibacter virosus</name>
    <dbReference type="NCBI Taxonomy" id="1765052"/>
    <lineage>
        <taxon>Bacteria</taxon>
        <taxon>Pseudomonadati</taxon>
        <taxon>Bacteroidota</taxon>
        <taxon>Cytophagia</taxon>
        <taxon>Cytophagales</taxon>
        <taxon>Hymenobacteraceae</taxon>
        <taxon>Pontibacter</taxon>
    </lineage>
</organism>
<dbReference type="RefSeq" id="WP_394342111.1">
    <property type="nucleotide sequence ID" value="NZ_QEKI01000015.1"/>
</dbReference>
<dbReference type="EMBL" id="QEKI01000015">
    <property type="protein sequence ID" value="PVY38693.1"/>
    <property type="molecule type" value="Genomic_DNA"/>
</dbReference>
<proteinExistence type="predicted"/>
<feature type="transmembrane region" description="Helical" evidence="1">
    <location>
        <begin position="75"/>
        <end position="94"/>
    </location>
</feature>
<accession>A0A2U1AQJ2</accession>
<evidence type="ECO:0000313" key="3">
    <source>
        <dbReference type="Proteomes" id="UP000245466"/>
    </source>
</evidence>
<keyword evidence="1" id="KW-0472">Membrane</keyword>
<protein>
    <submittedName>
        <fullName evidence="2">Exosortase F-associated protein</fullName>
    </submittedName>
</protein>
<feature type="transmembrane region" description="Helical" evidence="1">
    <location>
        <begin position="138"/>
        <end position="158"/>
    </location>
</feature>
<feature type="transmembrane region" description="Helical" evidence="1">
    <location>
        <begin position="101"/>
        <end position="118"/>
    </location>
</feature>